<name>A0ABV8V1V5_9GAMM</name>
<comment type="subunit">
    <text evidence="7">Homoheptamer.</text>
</comment>
<keyword evidence="7" id="KW-0997">Cell inner membrane</keyword>
<evidence type="ECO:0000313" key="11">
    <source>
        <dbReference type="Proteomes" id="UP001595840"/>
    </source>
</evidence>
<dbReference type="Gene3D" id="2.30.30.60">
    <property type="match status" value="1"/>
</dbReference>
<dbReference type="SUPFAM" id="SSF82689">
    <property type="entry name" value="Mechanosensitive channel protein MscS (YggB), C-terminal domain"/>
    <property type="match status" value="1"/>
</dbReference>
<evidence type="ECO:0000259" key="9">
    <source>
        <dbReference type="Pfam" id="PF21082"/>
    </source>
</evidence>
<dbReference type="InterPro" id="IPR006685">
    <property type="entry name" value="MscS_channel_2nd"/>
</dbReference>
<gene>
    <name evidence="10" type="ORF">ACFOX3_05985</name>
</gene>
<dbReference type="PANTHER" id="PTHR30221:SF1">
    <property type="entry name" value="SMALL-CONDUCTANCE MECHANOSENSITIVE CHANNEL"/>
    <property type="match status" value="1"/>
</dbReference>
<feature type="transmembrane region" description="Helical" evidence="7">
    <location>
        <begin position="120"/>
        <end position="140"/>
    </location>
</feature>
<keyword evidence="7" id="KW-0813">Transport</keyword>
<keyword evidence="7" id="KW-0406">Ion transport</keyword>
<sequence>MQDTSATQTNTETAVEATTTLTEQLNQLDSWLPESLQAAWLVLVNYPLVAALVIALAFYILAITLRSLIVRALGKLTGFTTTTLDDDILNLLRKPVFITVLYFGLALAVAVAQLPAGGESLIKILVSIIVASWMSAMIRASSLVLDTLSTTSRFKLIDTRTVPLFDLTTKLLIIMIGSYCLLMIWGINPIGWLASAGIAGLAIGFAAKDTLANLFSGFFIVADAPYKIGDYINLDSGERGKVCAIGLRSTRLLTRDDVEITIPNGVIANAKIINESGGPQNIRIRIVVGVAYGSDVDLVSELLMKAGTEHSEICPDPAPRVRLRGFGASSLDFNLMCWISKPEDRGRIAHELHMTIYKMFNSHGVEIPYAKQDVYIKQWPDAGKPSLN</sequence>
<evidence type="ECO:0000256" key="2">
    <source>
        <dbReference type="ARBA" id="ARBA00008017"/>
    </source>
</evidence>
<keyword evidence="5 7" id="KW-1133">Transmembrane helix</keyword>
<evidence type="ECO:0000256" key="7">
    <source>
        <dbReference type="RuleBase" id="RU369025"/>
    </source>
</evidence>
<feature type="transmembrane region" description="Helical" evidence="7">
    <location>
        <begin position="190"/>
        <end position="207"/>
    </location>
</feature>
<feature type="domain" description="Mechanosensitive ion channel MscS" evidence="8">
    <location>
        <begin position="209"/>
        <end position="276"/>
    </location>
</feature>
<keyword evidence="4 7" id="KW-0812">Transmembrane</keyword>
<evidence type="ECO:0000313" key="10">
    <source>
        <dbReference type="EMBL" id="MFC4361843.1"/>
    </source>
</evidence>
<reference evidence="11" key="1">
    <citation type="journal article" date="2019" name="Int. J. Syst. Evol. Microbiol.">
        <title>The Global Catalogue of Microorganisms (GCM) 10K type strain sequencing project: providing services to taxonomists for standard genome sequencing and annotation.</title>
        <authorList>
            <consortium name="The Broad Institute Genomics Platform"/>
            <consortium name="The Broad Institute Genome Sequencing Center for Infectious Disease"/>
            <person name="Wu L."/>
            <person name="Ma J."/>
        </authorList>
    </citation>
    <scope>NUCLEOTIDE SEQUENCE [LARGE SCALE GENOMIC DNA]</scope>
    <source>
        <strain evidence="11">CECT 8570</strain>
    </source>
</reference>
<comment type="function">
    <text evidence="7">Mechanosensitive channel that participates in the regulation of osmotic pressure changes within the cell, opening in response to stretch forces in the membrane lipid bilayer, without the need for other proteins. Contributes to normal resistance to hypoosmotic shock. Forms an ion channel of 1.0 nanosiemens conductance with a slight preference for anions.</text>
</comment>
<dbReference type="InterPro" id="IPR011066">
    <property type="entry name" value="MscS_channel_C_sf"/>
</dbReference>
<organism evidence="10 11">
    <name type="scientific">Simiduia curdlanivorans</name>
    <dbReference type="NCBI Taxonomy" id="1492769"/>
    <lineage>
        <taxon>Bacteria</taxon>
        <taxon>Pseudomonadati</taxon>
        <taxon>Pseudomonadota</taxon>
        <taxon>Gammaproteobacteria</taxon>
        <taxon>Cellvibrionales</taxon>
        <taxon>Cellvibrionaceae</taxon>
        <taxon>Simiduia</taxon>
    </lineage>
</organism>
<dbReference type="SUPFAM" id="SSF82861">
    <property type="entry name" value="Mechanosensitive channel protein MscS (YggB), transmembrane region"/>
    <property type="match status" value="1"/>
</dbReference>
<keyword evidence="11" id="KW-1185">Reference proteome</keyword>
<protein>
    <recommendedName>
        <fullName evidence="7">Small-conductance mechanosensitive channel</fullName>
    </recommendedName>
</protein>
<evidence type="ECO:0000256" key="4">
    <source>
        <dbReference type="ARBA" id="ARBA00022692"/>
    </source>
</evidence>
<proteinExistence type="inferred from homology"/>
<feature type="domain" description="Mechanosensitive ion channel MscS C-terminal" evidence="9">
    <location>
        <begin position="284"/>
        <end position="367"/>
    </location>
</feature>
<dbReference type="InterPro" id="IPR011014">
    <property type="entry name" value="MscS_channel_TM-2"/>
</dbReference>
<dbReference type="Pfam" id="PF00924">
    <property type="entry name" value="MS_channel_2nd"/>
    <property type="match status" value="1"/>
</dbReference>
<dbReference type="Gene3D" id="3.30.70.100">
    <property type="match status" value="1"/>
</dbReference>
<keyword evidence="7" id="KW-0407">Ion channel</keyword>
<feature type="transmembrane region" description="Helical" evidence="7">
    <location>
        <begin position="161"/>
        <end position="184"/>
    </location>
</feature>
<dbReference type="PANTHER" id="PTHR30221">
    <property type="entry name" value="SMALL-CONDUCTANCE MECHANOSENSITIVE CHANNEL"/>
    <property type="match status" value="1"/>
</dbReference>
<keyword evidence="3" id="KW-1003">Cell membrane</keyword>
<evidence type="ECO:0000256" key="6">
    <source>
        <dbReference type="ARBA" id="ARBA00023136"/>
    </source>
</evidence>
<dbReference type="Gene3D" id="1.10.287.1260">
    <property type="match status" value="1"/>
</dbReference>
<keyword evidence="6 7" id="KW-0472">Membrane</keyword>
<dbReference type="Proteomes" id="UP001595840">
    <property type="component" value="Unassembled WGS sequence"/>
</dbReference>
<comment type="similarity">
    <text evidence="2 7">Belongs to the MscS (TC 1.A.23) family.</text>
</comment>
<accession>A0ABV8V1V5</accession>
<dbReference type="InterPro" id="IPR045275">
    <property type="entry name" value="MscS_archaea/bacteria_type"/>
</dbReference>
<evidence type="ECO:0000256" key="3">
    <source>
        <dbReference type="ARBA" id="ARBA00022475"/>
    </source>
</evidence>
<evidence type="ECO:0000259" key="8">
    <source>
        <dbReference type="Pfam" id="PF00924"/>
    </source>
</evidence>
<feature type="transmembrane region" description="Helical" evidence="7">
    <location>
        <begin position="38"/>
        <end position="61"/>
    </location>
</feature>
<comment type="caution">
    <text evidence="7">Lacks conserved residue(s) required for the propagation of feature annotation.</text>
</comment>
<evidence type="ECO:0000256" key="1">
    <source>
        <dbReference type="ARBA" id="ARBA00004651"/>
    </source>
</evidence>
<feature type="transmembrane region" description="Helical" evidence="7">
    <location>
        <begin position="96"/>
        <end position="114"/>
    </location>
</feature>
<dbReference type="InterPro" id="IPR023408">
    <property type="entry name" value="MscS_beta-dom_sf"/>
</dbReference>
<comment type="subcellular location">
    <subcellularLocation>
        <location evidence="7">Cell inner membrane</location>
        <topology evidence="7">Multi-pass membrane protein</topology>
    </subcellularLocation>
    <subcellularLocation>
        <location evidence="1">Cell membrane</location>
        <topology evidence="1">Multi-pass membrane protein</topology>
    </subcellularLocation>
</comment>
<comment type="caution">
    <text evidence="10">The sequence shown here is derived from an EMBL/GenBank/DDBJ whole genome shotgun (WGS) entry which is preliminary data.</text>
</comment>
<dbReference type="InterPro" id="IPR049278">
    <property type="entry name" value="MS_channel_C"/>
</dbReference>
<dbReference type="InterPro" id="IPR010920">
    <property type="entry name" value="LSM_dom_sf"/>
</dbReference>
<dbReference type="RefSeq" id="WP_290263898.1">
    <property type="nucleotide sequence ID" value="NZ_JAUFQG010000006.1"/>
</dbReference>
<dbReference type="SUPFAM" id="SSF50182">
    <property type="entry name" value="Sm-like ribonucleoproteins"/>
    <property type="match status" value="1"/>
</dbReference>
<dbReference type="Pfam" id="PF21082">
    <property type="entry name" value="MS_channel_3rd"/>
    <property type="match status" value="1"/>
</dbReference>
<dbReference type="EMBL" id="JBHSCX010000004">
    <property type="protein sequence ID" value="MFC4361843.1"/>
    <property type="molecule type" value="Genomic_DNA"/>
</dbReference>
<evidence type="ECO:0000256" key="5">
    <source>
        <dbReference type="ARBA" id="ARBA00022989"/>
    </source>
</evidence>